<keyword evidence="4" id="KW-0067">ATP-binding</keyword>
<dbReference type="GO" id="GO:0005829">
    <property type="term" value="C:cytosol"/>
    <property type="evidence" value="ECO:0007669"/>
    <property type="project" value="TreeGrafter"/>
</dbReference>
<dbReference type="SUPFAM" id="SSF69572">
    <property type="entry name" value="Activating enzymes of the ubiquitin-like proteins"/>
    <property type="match status" value="1"/>
</dbReference>
<dbReference type="EC" id="2.7.7.80" evidence="8"/>
<evidence type="ECO:0000256" key="8">
    <source>
        <dbReference type="ARBA" id="ARBA00066884"/>
    </source>
</evidence>
<dbReference type="Pfam" id="PF00899">
    <property type="entry name" value="ThiF"/>
    <property type="match status" value="1"/>
</dbReference>
<evidence type="ECO:0000256" key="4">
    <source>
        <dbReference type="ARBA" id="ARBA00022840"/>
    </source>
</evidence>
<dbReference type="AlphaFoldDB" id="A0A1D9MAI4"/>
<evidence type="ECO:0000256" key="9">
    <source>
        <dbReference type="ARBA" id="ARBA00073635"/>
    </source>
</evidence>
<comment type="catalytic activity">
    <reaction evidence="5">
        <text>[molybdopterin-synthase sulfur-carrier protein]-C-terminal Gly-Gly + ATP + H(+) = [molybdopterin-synthase sulfur-carrier protein]-C-terminal Gly-Gly-AMP + diphosphate</text>
        <dbReference type="Rhea" id="RHEA:43616"/>
        <dbReference type="Rhea" id="RHEA-COMP:12159"/>
        <dbReference type="Rhea" id="RHEA-COMP:12202"/>
        <dbReference type="ChEBI" id="CHEBI:15378"/>
        <dbReference type="ChEBI" id="CHEBI:30616"/>
        <dbReference type="ChEBI" id="CHEBI:33019"/>
        <dbReference type="ChEBI" id="CHEBI:90618"/>
        <dbReference type="ChEBI" id="CHEBI:90778"/>
        <dbReference type="EC" id="2.7.7.80"/>
    </reaction>
</comment>
<keyword evidence="15" id="KW-1185">Reference proteome</keyword>
<dbReference type="FunFam" id="3.40.50.720:FF:000033">
    <property type="entry name" value="Adenylyltransferase and sulfurtransferase MOCS3"/>
    <property type="match status" value="1"/>
</dbReference>
<dbReference type="CDD" id="cd00757">
    <property type="entry name" value="ThiF_MoeB_HesA_family"/>
    <property type="match status" value="1"/>
</dbReference>
<evidence type="ECO:0000256" key="5">
    <source>
        <dbReference type="ARBA" id="ARBA00052218"/>
    </source>
</evidence>
<dbReference type="EMBL" id="CP017781">
    <property type="protein sequence ID" value="AOZ68847.1"/>
    <property type="molecule type" value="Genomic_DNA"/>
</dbReference>
<comment type="function">
    <text evidence="6">Catalyzes the adenylation by ATP of the carboxyl group of the C-terminal glycine of sulfur carrier protein MoaD.</text>
</comment>
<proteinExistence type="inferred from homology"/>
<evidence type="ECO:0000256" key="7">
    <source>
        <dbReference type="ARBA" id="ARBA00063809"/>
    </source>
</evidence>
<evidence type="ECO:0000256" key="2">
    <source>
        <dbReference type="ARBA" id="ARBA00022679"/>
    </source>
</evidence>
<evidence type="ECO:0000313" key="14">
    <source>
        <dbReference type="EMBL" id="AOZ68847.1"/>
    </source>
</evidence>
<dbReference type="GO" id="GO:0008146">
    <property type="term" value="F:sulfotransferase activity"/>
    <property type="evidence" value="ECO:0007669"/>
    <property type="project" value="TreeGrafter"/>
</dbReference>
<dbReference type="GO" id="GO:0061605">
    <property type="term" value="F:molybdopterin-synthase adenylyltransferase activity"/>
    <property type="evidence" value="ECO:0007669"/>
    <property type="project" value="UniProtKB-EC"/>
</dbReference>
<comment type="subunit">
    <text evidence="7">Homodimer. Forms a stable heterotetrameric complex of 2 MoeB and 2 MoaD during adenylation of MoaD.</text>
</comment>
<evidence type="ECO:0000256" key="1">
    <source>
        <dbReference type="ARBA" id="ARBA00009919"/>
    </source>
</evidence>
<name>A0A1D9MAI4_9RHOB</name>
<dbReference type="InterPro" id="IPR000594">
    <property type="entry name" value="ThiF_NAD_FAD-bd"/>
</dbReference>
<dbReference type="KEGG" id="rhp:LPB142_05535"/>
<evidence type="ECO:0000256" key="6">
    <source>
        <dbReference type="ARBA" id="ARBA00055169"/>
    </source>
</evidence>
<evidence type="ECO:0000256" key="12">
    <source>
        <dbReference type="ARBA" id="ARBA00078531"/>
    </source>
</evidence>
<dbReference type="InterPro" id="IPR035985">
    <property type="entry name" value="Ubiquitin-activating_enz"/>
</dbReference>
<evidence type="ECO:0000256" key="3">
    <source>
        <dbReference type="ARBA" id="ARBA00022741"/>
    </source>
</evidence>
<feature type="domain" description="THIF-type NAD/FAD binding fold" evidence="13">
    <location>
        <begin position="11"/>
        <end position="243"/>
    </location>
</feature>
<dbReference type="STRING" id="1850250.LPB142_05535"/>
<evidence type="ECO:0000259" key="13">
    <source>
        <dbReference type="Pfam" id="PF00899"/>
    </source>
</evidence>
<evidence type="ECO:0000313" key="15">
    <source>
        <dbReference type="Proteomes" id="UP000176562"/>
    </source>
</evidence>
<evidence type="ECO:0000256" key="11">
    <source>
        <dbReference type="ARBA" id="ARBA00075328"/>
    </source>
</evidence>
<sequence>MPDGAALEGRYARHLVLPEIGSAGQNRLAAARVLVVGAGGLGSPVLLYLAAAGVGQLTIADDDVVSLSNLQRQVLHATSRLGDPKVASAADRLADLNPDVRIVAHPLRVTAATAPILVTGHDLVVDCTDNLAARHLLNRACVEAGVPLLSGAIAAWEGQVGLYDPSHGGPCFACVFPETGSRPEQGKGVVGALPGIVGATMALEAIKTIIGAGASLRGQLLLIDTLWNDRRLVRVARDPACPVCGREHGIC</sequence>
<accession>A0A1D9MAI4</accession>
<dbReference type="GO" id="GO:0005524">
    <property type="term" value="F:ATP binding"/>
    <property type="evidence" value="ECO:0007669"/>
    <property type="project" value="UniProtKB-KW"/>
</dbReference>
<dbReference type="PANTHER" id="PTHR10953:SF102">
    <property type="entry name" value="ADENYLYLTRANSFERASE AND SULFURTRANSFERASE MOCS3"/>
    <property type="match status" value="1"/>
</dbReference>
<keyword evidence="2" id="KW-0808">Transferase</keyword>
<gene>
    <name evidence="14" type="ORF">LPB142_05535</name>
</gene>
<dbReference type="PANTHER" id="PTHR10953">
    <property type="entry name" value="UBIQUITIN-ACTIVATING ENZYME E1"/>
    <property type="match status" value="1"/>
</dbReference>
<dbReference type="RefSeq" id="WP_068767794.1">
    <property type="nucleotide sequence ID" value="NZ_CP017781.1"/>
</dbReference>
<protein>
    <recommendedName>
        <fullName evidence="9">Molybdopterin-synthase adenylyltransferase</fullName>
        <ecNumber evidence="8">2.7.7.80</ecNumber>
    </recommendedName>
    <alternativeName>
        <fullName evidence="12">MoaD protein adenylase</fullName>
    </alternativeName>
    <alternativeName>
        <fullName evidence="10">Molybdopterin-converting factor subunit 1 adenylase</fullName>
    </alternativeName>
    <alternativeName>
        <fullName evidence="11">Sulfur carrier protein MoaD adenylyltransferase</fullName>
    </alternativeName>
</protein>
<evidence type="ECO:0000256" key="10">
    <source>
        <dbReference type="ARBA" id="ARBA00075110"/>
    </source>
</evidence>
<comment type="similarity">
    <text evidence="1">Belongs to the HesA/MoeB/ThiF family.</text>
</comment>
<dbReference type="GO" id="GO:0004792">
    <property type="term" value="F:thiosulfate-cyanide sulfurtransferase activity"/>
    <property type="evidence" value="ECO:0007669"/>
    <property type="project" value="TreeGrafter"/>
</dbReference>
<keyword evidence="3" id="KW-0547">Nucleotide-binding</keyword>
<dbReference type="GO" id="GO:0008641">
    <property type="term" value="F:ubiquitin-like modifier activating enzyme activity"/>
    <property type="evidence" value="ECO:0007669"/>
    <property type="project" value="InterPro"/>
</dbReference>
<organism evidence="14 15">
    <name type="scientific">Rhodobacter xanthinilyticus</name>
    <dbReference type="NCBI Taxonomy" id="1850250"/>
    <lineage>
        <taxon>Bacteria</taxon>
        <taxon>Pseudomonadati</taxon>
        <taxon>Pseudomonadota</taxon>
        <taxon>Alphaproteobacteria</taxon>
        <taxon>Rhodobacterales</taxon>
        <taxon>Rhodobacter group</taxon>
        <taxon>Rhodobacter</taxon>
    </lineage>
</organism>
<reference evidence="14 15" key="1">
    <citation type="submission" date="2016-10" db="EMBL/GenBank/DDBJ databases">
        <title>Rhodobacter sp. LPB0142, isolated from sea water.</title>
        <authorList>
            <person name="Kim E."/>
            <person name="Yi H."/>
        </authorList>
    </citation>
    <scope>NUCLEOTIDE SEQUENCE [LARGE SCALE GENOMIC DNA]</scope>
    <source>
        <strain evidence="14 15">LPB0142</strain>
    </source>
</reference>
<dbReference type="NCBIfam" id="NF004281">
    <property type="entry name" value="PRK05690.1"/>
    <property type="match status" value="1"/>
</dbReference>
<dbReference type="Gene3D" id="3.40.50.720">
    <property type="entry name" value="NAD(P)-binding Rossmann-like Domain"/>
    <property type="match status" value="1"/>
</dbReference>
<dbReference type="Proteomes" id="UP000176562">
    <property type="component" value="Chromosome"/>
</dbReference>
<dbReference type="InterPro" id="IPR045886">
    <property type="entry name" value="ThiF/MoeB/HesA"/>
</dbReference>